<accession>A0AAW1P149</accession>
<reference evidence="1 2" key="1">
    <citation type="journal article" date="2024" name="Nat. Commun.">
        <title>Phylogenomics reveals the evolutionary origins of lichenization in chlorophyte algae.</title>
        <authorList>
            <person name="Puginier C."/>
            <person name="Libourel C."/>
            <person name="Otte J."/>
            <person name="Skaloud P."/>
            <person name="Haon M."/>
            <person name="Grisel S."/>
            <person name="Petersen M."/>
            <person name="Berrin J.G."/>
            <person name="Delaux P.M."/>
            <person name="Dal Grande F."/>
            <person name="Keller J."/>
        </authorList>
    </citation>
    <scope>NUCLEOTIDE SEQUENCE [LARGE SCALE GENOMIC DNA]</scope>
    <source>
        <strain evidence="1 2">SAG 2043</strain>
    </source>
</reference>
<evidence type="ECO:0008006" key="3">
    <source>
        <dbReference type="Google" id="ProtNLM"/>
    </source>
</evidence>
<dbReference type="AlphaFoldDB" id="A0AAW1P149"/>
<protein>
    <recommendedName>
        <fullName evidence="3">Aminoglycoside phosphotransferase domain-containing protein</fullName>
    </recommendedName>
</protein>
<keyword evidence="2" id="KW-1185">Reference proteome</keyword>
<dbReference type="SUPFAM" id="SSF56112">
    <property type="entry name" value="Protein kinase-like (PK-like)"/>
    <property type="match status" value="1"/>
</dbReference>
<comment type="caution">
    <text evidence="1">The sequence shown here is derived from an EMBL/GenBank/DDBJ whole genome shotgun (WGS) entry which is preliminary data.</text>
</comment>
<evidence type="ECO:0000313" key="2">
    <source>
        <dbReference type="Proteomes" id="UP001489004"/>
    </source>
</evidence>
<gene>
    <name evidence="1" type="ORF">WJX72_011413</name>
</gene>
<organism evidence="1 2">
    <name type="scientific">[Myrmecia] bisecta</name>
    <dbReference type="NCBI Taxonomy" id="41462"/>
    <lineage>
        <taxon>Eukaryota</taxon>
        <taxon>Viridiplantae</taxon>
        <taxon>Chlorophyta</taxon>
        <taxon>core chlorophytes</taxon>
        <taxon>Trebouxiophyceae</taxon>
        <taxon>Trebouxiales</taxon>
        <taxon>Trebouxiaceae</taxon>
        <taxon>Myrmecia</taxon>
    </lineage>
</organism>
<dbReference type="EMBL" id="JALJOR010000019">
    <property type="protein sequence ID" value="KAK9803995.1"/>
    <property type="molecule type" value="Genomic_DNA"/>
</dbReference>
<dbReference type="Proteomes" id="UP001489004">
    <property type="component" value="Unassembled WGS sequence"/>
</dbReference>
<name>A0AAW1P149_9CHLO</name>
<sequence length="217" mass="23924">MEDLALTLEALLQTTRYLADGYSRASLWDLVASPLPYELQSREADLQVYPHPNVPAKLLYKVQEQGQYSVLKFTSQYNELVHHALADEGLAPQLLEPVTQLAGGWYMVSMELLDNPWFTLDALLAEGHPREFDAAIAAVWEALAKAHSVKAGAGKPVWGDARPGNIMLHRRGDGSFEVKFRDFDWAGEEAGMHYPGYLNPQSPGPGCAVSCSHSAET</sequence>
<evidence type="ECO:0000313" key="1">
    <source>
        <dbReference type="EMBL" id="KAK9803995.1"/>
    </source>
</evidence>
<proteinExistence type="predicted"/>
<dbReference type="InterPro" id="IPR011009">
    <property type="entry name" value="Kinase-like_dom_sf"/>
</dbReference>